<dbReference type="PANTHER" id="PTHR42956">
    <property type="entry name" value="NITROGENASE IRON-MOLYBDENUM COFACTOR BIOSYNTHESIS PROTEIN NIFE"/>
    <property type="match status" value="1"/>
</dbReference>
<keyword evidence="3" id="KW-1185">Reference proteome</keyword>
<dbReference type="EMBL" id="AP027742">
    <property type="protein sequence ID" value="BDZ78635.1"/>
    <property type="molecule type" value="Genomic_DNA"/>
</dbReference>
<dbReference type="PANTHER" id="PTHR42956:SF1">
    <property type="entry name" value="NITROGENASE IRON-MOLYBDENUM COFACTOR BIOSYNTHESIS PROTEIN NIFE"/>
    <property type="match status" value="1"/>
</dbReference>
<gene>
    <name evidence="2" type="ORF">Lac1_28180</name>
</gene>
<dbReference type="SUPFAM" id="SSF53807">
    <property type="entry name" value="Helical backbone' metal receptor"/>
    <property type="match status" value="1"/>
</dbReference>
<dbReference type="Proteomes" id="UP001305815">
    <property type="component" value="Chromosome"/>
</dbReference>
<dbReference type="InterPro" id="IPR049939">
    <property type="entry name" value="NifE-like"/>
</dbReference>
<name>A0ABM8IE16_9FIRM</name>
<dbReference type="Gene3D" id="3.40.50.1980">
    <property type="entry name" value="Nitrogenase molybdenum iron protein domain"/>
    <property type="match status" value="3"/>
</dbReference>
<protein>
    <submittedName>
        <fullName evidence="2">Oxidoreductase nitrogenase component 1</fullName>
    </submittedName>
</protein>
<sequence length="490" mass="55817">MEYYDSKEPAVRENRLGSCNSYGGNVKDLLECAQGGCMNLACRRFHQTQLCQSSLSLSWVDTVSDPVVIMHSPVGCGGMNMFMRELFFDEPDKLRYVRTINTNLSETDVISGGEDKLREAILYAEEKFHPENIFVMMTCVPTLTGDDADAVIDSVKSEVKANIMPVYCAGFKSKIPASAYDALYHGIIKTYLREKEEEVEANLRKNNGKKVNLFNTSSTSHADQDELKRLLELLGLEVRILPYDSPTKYLTEMVDASLNVSICTTHDEYLFQYMEEVYGIPYVMKNIPVGIGNTSLWLREVAKFFGKEKEAEKVIEQEVGKLERALAPYRKILSGKTAFIHGGEPRSLATADTLERLGVEVLGIETRHHDRFSNELLEKRKNNEKMTYSVAIGQPFEKANLLERMKPDIYVGHNGQCVQPAKQGIPVYPLFYKPNNYFGFTGVFEIARGLARMTRNIQFYKNLRENLRLPYQESWYEKEPFSYIKSGETI</sequence>
<proteinExistence type="predicted"/>
<accession>A0ABM8IE16</accession>
<evidence type="ECO:0000259" key="1">
    <source>
        <dbReference type="Pfam" id="PF00148"/>
    </source>
</evidence>
<dbReference type="InterPro" id="IPR000510">
    <property type="entry name" value="Nase/OxRdtase_comp1"/>
</dbReference>
<dbReference type="Pfam" id="PF00148">
    <property type="entry name" value="Oxidored_nitro"/>
    <property type="match status" value="1"/>
</dbReference>
<reference evidence="3" key="1">
    <citation type="journal article" date="2023" name="Int. J. Syst. Evol. Microbiol.">
        <title>Claveliimonas bilis gen. nov., sp. nov., deoxycholic acid-producing bacteria isolated from human faeces, and reclassification of Sellimonas monacensis Zenner et al. 2021 as Claveliimonas monacensis comb. nov.</title>
        <authorList>
            <person name="Hisatomi A."/>
            <person name="Kastawa N.W.E.P.G."/>
            <person name="Song I."/>
            <person name="Ohkuma M."/>
            <person name="Fukiya S."/>
            <person name="Sakamoto M."/>
        </authorList>
    </citation>
    <scope>NUCLEOTIDE SEQUENCE [LARGE SCALE GENOMIC DNA]</scope>
    <source>
        <strain evidence="3">12BBH14</strain>
    </source>
</reference>
<organism evidence="2 3">
    <name type="scientific">Claveliimonas bilis</name>
    <dbReference type="NCBI Taxonomy" id="3028070"/>
    <lineage>
        <taxon>Bacteria</taxon>
        <taxon>Bacillati</taxon>
        <taxon>Bacillota</taxon>
        <taxon>Clostridia</taxon>
        <taxon>Lachnospirales</taxon>
        <taxon>Lachnospiraceae</taxon>
        <taxon>Claveliimonas</taxon>
    </lineage>
</organism>
<feature type="domain" description="Nitrogenase/oxidoreductase component 1" evidence="1">
    <location>
        <begin position="60"/>
        <end position="452"/>
    </location>
</feature>
<dbReference type="RefSeq" id="WP_316265697.1">
    <property type="nucleotide sequence ID" value="NZ_AP027742.1"/>
</dbReference>
<evidence type="ECO:0000313" key="3">
    <source>
        <dbReference type="Proteomes" id="UP001305815"/>
    </source>
</evidence>
<evidence type="ECO:0000313" key="2">
    <source>
        <dbReference type="EMBL" id="BDZ78635.1"/>
    </source>
</evidence>